<comment type="caution">
    <text evidence="1">The sequence shown here is derived from an EMBL/GenBank/DDBJ whole genome shotgun (WGS) entry which is preliminary data.</text>
</comment>
<dbReference type="Proteomes" id="UP000224567">
    <property type="component" value="Unassembled WGS sequence"/>
</dbReference>
<dbReference type="Gene3D" id="1.20.5.4130">
    <property type="match status" value="1"/>
</dbReference>
<reference evidence="1 2" key="1">
    <citation type="journal article" date="2017" name="Genome Biol.">
        <title>New reference genome sequences of hot pepper reveal the massive evolution of plant disease-resistance genes by retroduplication.</title>
        <authorList>
            <person name="Kim S."/>
            <person name="Park J."/>
            <person name="Yeom S.I."/>
            <person name="Kim Y.M."/>
            <person name="Seo E."/>
            <person name="Kim K.T."/>
            <person name="Kim M.S."/>
            <person name="Lee J.M."/>
            <person name="Cheong K."/>
            <person name="Shin H.S."/>
            <person name="Kim S.B."/>
            <person name="Han K."/>
            <person name="Lee J."/>
            <person name="Park M."/>
            <person name="Lee H.A."/>
            <person name="Lee H.Y."/>
            <person name="Lee Y."/>
            <person name="Oh S."/>
            <person name="Lee J.H."/>
            <person name="Choi E."/>
            <person name="Choi E."/>
            <person name="Lee S.E."/>
            <person name="Jeon J."/>
            <person name="Kim H."/>
            <person name="Choi G."/>
            <person name="Song H."/>
            <person name="Lee J."/>
            <person name="Lee S.C."/>
            <person name="Kwon J.K."/>
            <person name="Lee H.Y."/>
            <person name="Koo N."/>
            <person name="Hong Y."/>
            <person name="Kim R.W."/>
            <person name="Kang W.H."/>
            <person name="Huh J.H."/>
            <person name="Kang B.C."/>
            <person name="Yang T.J."/>
            <person name="Lee Y.H."/>
            <person name="Bennetzen J.L."/>
            <person name="Choi D."/>
        </authorList>
    </citation>
    <scope>NUCLEOTIDE SEQUENCE [LARGE SCALE GENOMIC DNA]</scope>
    <source>
        <strain evidence="2">cv. PBC81</strain>
    </source>
</reference>
<dbReference type="EMBL" id="MLFT02000002">
    <property type="protein sequence ID" value="PHT55047.1"/>
    <property type="molecule type" value="Genomic_DNA"/>
</dbReference>
<gene>
    <name evidence="1" type="ORF">CQW23_03533</name>
</gene>
<proteinExistence type="predicted"/>
<evidence type="ECO:0000313" key="2">
    <source>
        <dbReference type="Proteomes" id="UP000224567"/>
    </source>
</evidence>
<reference evidence="2" key="2">
    <citation type="journal article" date="2017" name="J. Anim. Genet.">
        <title>Multiple reference genome sequences of hot pepper reveal the massive evolution of plant disease resistance genes by retroduplication.</title>
        <authorList>
            <person name="Kim S."/>
            <person name="Park J."/>
            <person name="Yeom S.-I."/>
            <person name="Kim Y.-M."/>
            <person name="Seo E."/>
            <person name="Kim K.-T."/>
            <person name="Kim M.-S."/>
            <person name="Lee J.M."/>
            <person name="Cheong K."/>
            <person name="Shin H.-S."/>
            <person name="Kim S.-B."/>
            <person name="Han K."/>
            <person name="Lee J."/>
            <person name="Park M."/>
            <person name="Lee H.-A."/>
            <person name="Lee H.-Y."/>
            <person name="Lee Y."/>
            <person name="Oh S."/>
            <person name="Lee J.H."/>
            <person name="Choi E."/>
            <person name="Choi E."/>
            <person name="Lee S.E."/>
            <person name="Jeon J."/>
            <person name="Kim H."/>
            <person name="Choi G."/>
            <person name="Song H."/>
            <person name="Lee J."/>
            <person name="Lee S.-C."/>
            <person name="Kwon J.-K."/>
            <person name="Lee H.-Y."/>
            <person name="Koo N."/>
            <person name="Hong Y."/>
            <person name="Kim R.W."/>
            <person name="Kang W.-H."/>
            <person name="Huh J.H."/>
            <person name="Kang B.-C."/>
            <person name="Yang T.-J."/>
            <person name="Lee Y.-H."/>
            <person name="Bennetzen J.L."/>
            <person name="Choi D."/>
        </authorList>
    </citation>
    <scope>NUCLEOTIDE SEQUENCE [LARGE SCALE GENOMIC DNA]</scope>
    <source>
        <strain evidence="2">cv. PBC81</strain>
    </source>
</reference>
<protein>
    <submittedName>
        <fullName evidence="1">Uncharacterized protein</fullName>
    </submittedName>
</protein>
<name>A0A2G2XC37_CAPBA</name>
<dbReference type="AlphaFoldDB" id="A0A2G2XC37"/>
<accession>A0A2G2XC37</accession>
<organism evidence="1 2">
    <name type="scientific">Capsicum baccatum</name>
    <name type="common">Peruvian pepper</name>
    <dbReference type="NCBI Taxonomy" id="33114"/>
    <lineage>
        <taxon>Eukaryota</taxon>
        <taxon>Viridiplantae</taxon>
        <taxon>Streptophyta</taxon>
        <taxon>Embryophyta</taxon>
        <taxon>Tracheophyta</taxon>
        <taxon>Spermatophyta</taxon>
        <taxon>Magnoliopsida</taxon>
        <taxon>eudicotyledons</taxon>
        <taxon>Gunneridae</taxon>
        <taxon>Pentapetalae</taxon>
        <taxon>asterids</taxon>
        <taxon>lamiids</taxon>
        <taxon>Solanales</taxon>
        <taxon>Solanaceae</taxon>
        <taxon>Solanoideae</taxon>
        <taxon>Capsiceae</taxon>
        <taxon>Capsicum</taxon>
    </lineage>
</organism>
<evidence type="ECO:0000313" key="1">
    <source>
        <dbReference type="EMBL" id="PHT55047.1"/>
    </source>
</evidence>
<sequence>MAALRNTISNEKNSSRIANTIQFPFSSPPEEQTKSLHKKVKEQIQSLREKLCLLQECLETLEKNINDRKAVDRCEDKNKAASHDEEERLELAVGQIYDVENEKNRREAYKELCKRLQQASKLIDFKRRIFRKVKKSSDFNTMSSLFQCFYLPEHSMQLDNNSNMVGYVNELEDMQSKIMDISSNKTEVVAIVGMGASIKQPLLEEFMMI</sequence>
<keyword evidence="2" id="KW-1185">Reference proteome</keyword>